<dbReference type="PANTHER" id="PTHR11002">
    <property type="entry name" value="CARBONIC ANHYDRASE"/>
    <property type="match status" value="1"/>
</dbReference>
<dbReference type="GO" id="GO:0008270">
    <property type="term" value="F:zinc ion binding"/>
    <property type="evidence" value="ECO:0007669"/>
    <property type="project" value="UniProtKB-UniRule"/>
</dbReference>
<dbReference type="Gene3D" id="3.40.1050.10">
    <property type="entry name" value="Carbonic anhydrase"/>
    <property type="match status" value="1"/>
</dbReference>
<keyword evidence="10" id="KW-1185">Reference proteome</keyword>
<proteinExistence type="inferred from homology"/>
<dbReference type="InterPro" id="IPR036874">
    <property type="entry name" value="Carbonic_anhydrase_sf"/>
</dbReference>
<comment type="function">
    <text evidence="8">Reversible hydration of carbon dioxide.</text>
</comment>
<dbReference type="GO" id="GO:0071244">
    <property type="term" value="P:cellular response to carbon dioxide"/>
    <property type="evidence" value="ECO:0007669"/>
    <property type="project" value="TreeGrafter"/>
</dbReference>
<dbReference type="EC" id="4.2.1.1" evidence="2 8"/>
<dbReference type="EMBL" id="JAHDYR010000062">
    <property type="protein sequence ID" value="KAG9391211.1"/>
    <property type="molecule type" value="Genomic_DNA"/>
</dbReference>
<keyword evidence="4 7" id="KW-0862">Zinc</keyword>
<comment type="similarity">
    <text evidence="1 8">Belongs to the beta-class carbonic anhydrase family.</text>
</comment>
<dbReference type="Proteomes" id="UP000717585">
    <property type="component" value="Unassembled WGS sequence"/>
</dbReference>
<comment type="caution">
    <text evidence="9">The sequence shown here is derived from an EMBL/GenBank/DDBJ whole genome shotgun (WGS) entry which is preliminary data.</text>
</comment>
<keyword evidence="5 8" id="KW-0456">Lyase</keyword>
<feature type="binding site" evidence="7">
    <location>
        <position position="90"/>
    </location>
    <ligand>
        <name>Zn(2+)</name>
        <dbReference type="ChEBI" id="CHEBI:29105"/>
    </ligand>
</feature>
<sequence>METILNNYENWAVENNELLSKLVQGQSPEVLWIACSDSRVAPNLQTKSEPGQLFVHRNIANMLQMDDNSQAVLEYAVEHLHVRHICIVGHQKCGGCMAALEGNTQGSIHRWLAPLRKVVDNHRDELSSLTKEEKWDKVVELNVIAQVNTIAQMHVVQEAWRHGQAIAIHGLVQSLVPGKMVDLGVTKEGL</sequence>
<feature type="binding site" evidence="7">
    <location>
        <position position="37"/>
    </location>
    <ligand>
        <name>Zn(2+)</name>
        <dbReference type="ChEBI" id="CHEBI:29105"/>
    </ligand>
</feature>
<dbReference type="Pfam" id="PF00484">
    <property type="entry name" value="Pro_CA"/>
    <property type="match status" value="1"/>
</dbReference>
<dbReference type="SMART" id="SM00947">
    <property type="entry name" value="Pro_CA"/>
    <property type="match status" value="1"/>
</dbReference>
<evidence type="ECO:0000256" key="7">
    <source>
        <dbReference type="PIRSR" id="PIRSR601765-1"/>
    </source>
</evidence>
<accession>A0A8J6E022</accession>
<dbReference type="GO" id="GO:0015976">
    <property type="term" value="P:carbon utilization"/>
    <property type="evidence" value="ECO:0007669"/>
    <property type="project" value="InterPro"/>
</dbReference>
<dbReference type="InterPro" id="IPR015892">
    <property type="entry name" value="Carbonic_anhydrase_CS"/>
</dbReference>
<dbReference type="SUPFAM" id="SSF53056">
    <property type="entry name" value="beta-carbonic anhydrase, cab"/>
    <property type="match status" value="1"/>
</dbReference>
<organism evidence="9 10">
    <name type="scientific">Carpediemonas membranifera</name>
    <dbReference type="NCBI Taxonomy" id="201153"/>
    <lineage>
        <taxon>Eukaryota</taxon>
        <taxon>Metamonada</taxon>
        <taxon>Carpediemonas-like organisms</taxon>
        <taxon>Carpediemonas</taxon>
    </lineage>
</organism>
<gene>
    <name evidence="9" type="ORF">J8273_7485</name>
</gene>
<dbReference type="CDD" id="cd00883">
    <property type="entry name" value="beta_CA_cladeA"/>
    <property type="match status" value="1"/>
</dbReference>
<dbReference type="PROSITE" id="PS00704">
    <property type="entry name" value="PROK_CO2_ANHYDRASE_1"/>
    <property type="match status" value="1"/>
</dbReference>
<evidence type="ECO:0000256" key="1">
    <source>
        <dbReference type="ARBA" id="ARBA00006217"/>
    </source>
</evidence>
<comment type="cofactor">
    <cofactor evidence="7">
        <name>Zn(2+)</name>
        <dbReference type="ChEBI" id="CHEBI:29105"/>
    </cofactor>
    <text evidence="7">Binds 1 zinc ion per subunit.</text>
</comment>
<dbReference type="PANTHER" id="PTHR11002:SF76">
    <property type="entry name" value="CARBONIC ANHYDRASE"/>
    <property type="match status" value="1"/>
</dbReference>
<evidence type="ECO:0000313" key="9">
    <source>
        <dbReference type="EMBL" id="KAG9391211.1"/>
    </source>
</evidence>
<evidence type="ECO:0000256" key="3">
    <source>
        <dbReference type="ARBA" id="ARBA00022723"/>
    </source>
</evidence>
<reference evidence="9" key="1">
    <citation type="submission" date="2021-05" db="EMBL/GenBank/DDBJ databases">
        <title>A free-living protist that lacks canonical eukaryotic 1 DNA replication and segregation systems.</title>
        <authorList>
            <person name="Salas-Leiva D.E."/>
            <person name="Tromer E.C."/>
            <person name="Curtis B.A."/>
            <person name="Jerlstrom-Hultqvist J."/>
            <person name="Kolisko M."/>
            <person name="Yi Z."/>
            <person name="Salas-Leiva J.S."/>
            <person name="Gallot-Lavallee L."/>
            <person name="Kops G.J.P.L."/>
            <person name="Archibald J.M."/>
            <person name="Simpson A.G.B."/>
            <person name="Roger A.J."/>
        </authorList>
    </citation>
    <scope>NUCLEOTIDE SEQUENCE</scope>
    <source>
        <strain evidence="9">BICM</strain>
    </source>
</reference>
<dbReference type="GO" id="GO:0034599">
    <property type="term" value="P:cellular response to oxidative stress"/>
    <property type="evidence" value="ECO:0007669"/>
    <property type="project" value="TreeGrafter"/>
</dbReference>
<evidence type="ECO:0000256" key="6">
    <source>
        <dbReference type="ARBA" id="ARBA00048348"/>
    </source>
</evidence>
<feature type="binding site" evidence="7">
    <location>
        <position position="35"/>
    </location>
    <ligand>
        <name>Zn(2+)</name>
        <dbReference type="ChEBI" id="CHEBI:29105"/>
    </ligand>
</feature>
<dbReference type="OrthoDB" id="10248475at2759"/>
<feature type="binding site" evidence="7">
    <location>
        <position position="93"/>
    </location>
    <ligand>
        <name>Zn(2+)</name>
        <dbReference type="ChEBI" id="CHEBI:29105"/>
    </ligand>
</feature>
<dbReference type="AlphaFoldDB" id="A0A8J6E022"/>
<evidence type="ECO:0000313" key="10">
    <source>
        <dbReference type="Proteomes" id="UP000717585"/>
    </source>
</evidence>
<comment type="catalytic activity">
    <reaction evidence="6 8">
        <text>hydrogencarbonate + H(+) = CO2 + H2O</text>
        <dbReference type="Rhea" id="RHEA:10748"/>
        <dbReference type="ChEBI" id="CHEBI:15377"/>
        <dbReference type="ChEBI" id="CHEBI:15378"/>
        <dbReference type="ChEBI" id="CHEBI:16526"/>
        <dbReference type="ChEBI" id="CHEBI:17544"/>
        <dbReference type="EC" id="4.2.1.1"/>
    </reaction>
</comment>
<evidence type="ECO:0000256" key="4">
    <source>
        <dbReference type="ARBA" id="ARBA00022833"/>
    </source>
</evidence>
<dbReference type="GO" id="GO:0004089">
    <property type="term" value="F:carbonate dehydratase activity"/>
    <property type="evidence" value="ECO:0007669"/>
    <property type="project" value="UniProtKB-UniRule"/>
</dbReference>
<keyword evidence="3 7" id="KW-0479">Metal-binding</keyword>
<evidence type="ECO:0000256" key="8">
    <source>
        <dbReference type="RuleBase" id="RU003956"/>
    </source>
</evidence>
<protein>
    <recommendedName>
        <fullName evidence="2 8">Carbonic anhydrase</fullName>
        <ecNumber evidence="2 8">4.2.1.1</ecNumber>
    </recommendedName>
    <alternativeName>
        <fullName evidence="8">Carbonate dehydratase</fullName>
    </alternativeName>
</protein>
<evidence type="ECO:0000256" key="2">
    <source>
        <dbReference type="ARBA" id="ARBA00012925"/>
    </source>
</evidence>
<evidence type="ECO:0000256" key="5">
    <source>
        <dbReference type="ARBA" id="ARBA00023239"/>
    </source>
</evidence>
<name>A0A8J6E022_9EUKA</name>
<dbReference type="InterPro" id="IPR001765">
    <property type="entry name" value="Carbonic_anhydrase"/>
</dbReference>